<dbReference type="EnsemblPlants" id="Ma03_t01050.1">
    <property type="protein sequence ID" value="Ma03_p01050.1"/>
    <property type="gene ID" value="Ma03_g01050"/>
</dbReference>
<feature type="compositionally biased region" description="Basic and acidic residues" evidence="1">
    <location>
        <begin position="423"/>
        <end position="436"/>
    </location>
</feature>
<dbReference type="Proteomes" id="UP000012960">
    <property type="component" value="Unplaced"/>
</dbReference>
<feature type="compositionally biased region" description="Basic and acidic residues" evidence="1">
    <location>
        <begin position="172"/>
        <end position="184"/>
    </location>
</feature>
<reference evidence="3" key="2">
    <citation type="submission" date="2021-05" db="UniProtKB">
        <authorList>
            <consortium name="EnsemblPlants"/>
        </authorList>
    </citation>
    <scope>IDENTIFICATION</scope>
    <source>
        <strain evidence="3">subsp. malaccensis</strain>
    </source>
</reference>
<feature type="compositionally biased region" description="Low complexity" evidence="1">
    <location>
        <begin position="96"/>
        <end position="107"/>
    </location>
</feature>
<evidence type="ECO:0000313" key="4">
    <source>
        <dbReference type="Proteomes" id="UP000012960"/>
    </source>
</evidence>
<dbReference type="OrthoDB" id="782725at2759"/>
<organism evidence="3 4">
    <name type="scientific">Musa acuminata subsp. malaccensis</name>
    <name type="common">Wild banana</name>
    <name type="synonym">Musa malaccensis</name>
    <dbReference type="NCBI Taxonomy" id="214687"/>
    <lineage>
        <taxon>Eukaryota</taxon>
        <taxon>Viridiplantae</taxon>
        <taxon>Streptophyta</taxon>
        <taxon>Embryophyta</taxon>
        <taxon>Tracheophyta</taxon>
        <taxon>Spermatophyta</taxon>
        <taxon>Magnoliopsida</taxon>
        <taxon>Liliopsida</taxon>
        <taxon>Zingiberales</taxon>
        <taxon>Musaceae</taxon>
        <taxon>Musa</taxon>
    </lineage>
</organism>
<feature type="compositionally biased region" description="Polar residues" evidence="1">
    <location>
        <begin position="185"/>
        <end position="203"/>
    </location>
</feature>
<dbReference type="OMA" id="GCRVGCN"/>
<feature type="region of interest" description="Disordered" evidence="1">
    <location>
        <begin position="423"/>
        <end position="442"/>
    </location>
</feature>
<keyword evidence="4" id="KW-1185">Reference proteome</keyword>
<feature type="region of interest" description="Disordered" evidence="1">
    <location>
        <begin position="1"/>
        <end position="287"/>
    </location>
</feature>
<evidence type="ECO:0000313" key="3">
    <source>
        <dbReference type="EnsemblPlants" id="Ma03_p01050.1"/>
    </source>
</evidence>
<feature type="compositionally biased region" description="Polar residues" evidence="1">
    <location>
        <begin position="144"/>
        <end position="153"/>
    </location>
</feature>
<evidence type="ECO:0000256" key="1">
    <source>
        <dbReference type="SAM" id="MobiDB-lite"/>
    </source>
</evidence>
<dbReference type="AlphaFoldDB" id="A0A804I755"/>
<accession>A0A804I755</accession>
<protein>
    <submittedName>
        <fullName evidence="2">(wild Malaysian banana) hypothetical protein</fullName>
    </submittedName>
</protein>
<gene>
    <name evidence="2" type="ORF">GSMUA_203990.1</name>
</gene>
<feature type="compositionally biased region" description="Low complexity" evidence="1">
    <location>
        <begin position="31"/>
        <end position="74"/>
    </location>
</feature>
<feature type="compositionally biased region" description="Basic and acidic residues" evidence="1">
    <location>
        <begin position="242"/>
        <end position="264"/>
    </location>
</feature>
<dbReference type="InParanoid" id="A0A804I755"/>
<feature type="compositionally biased region" description="Pro residues" evidence="1">
    <location>
        <begin position="18"/>
        <end position="30"/>
    </location>
</feature>
<dbReference type="Gramene" id="Ma03_t01050.1">
    <property type="protein sequence ID" value="Ma03_p01050.1"/>
    <property type="gene ID" value="Ma03_g01050"/>
</dbReference>
<proteinExistence type="predicted"/>
<reference evidence="2" key="1">
    <citation type="submission" date="2021-03" db="EMBL/GenBank/DDBJ databases">
        <authorList>
            <consortium name="Genoscope - CEA"/>
            <person name="William W."/>
        </authorList>
    </citation>
    <scope>NUCLEOTIDE SEQUENCE</scope>
    <source>
        <strain evidence="2">Doubled-haploid Pahang</strain>
    </source>
</reference>
<feature type="compositionally biased region" description="Basic and acidic residues" evidence="1">
    <location>
        <begin position="339"/>
        <end position="359"/>
    </location>
</feature>
<dbReference type="EMBL" id="HG996468">
    <property type="protein sequence ID" value="CAG1848813.1"/>
    <property type="molecule type" value="Genomic_DNA"/>
</dbReference>
<name>A0A804I755_MUSAM</name>
<feature type="region of interest" description="Disordered" evidence="1">
    <location>
        <begin position="339"/>
        <end position="364"/>
    </location>
</feature>
<sequence>MADRPKWQQPFRLRFPHWNPPSKAPPPTQPPGTSASPPSRVILRQQRQQQPSPSTRSLSRSSSSSSPPVSRTEAPAPPPAISTSSSHGVPQPQQWPEEASSTSPSPAQGVPQPHQAPSTQEAASMSPSPSRDTPRPPQPSSTQQAIHTPNSESVIEPLDPISRANPNETDLSEQKPEMDTEPKETTNPSNLPQATELTQSQQKLVEGNPTEDDEENTNIEIEITEEMTPIVLETESPYASTEEPKNKSEPDPGPTETRDSRTQEDTNGLGGKGNTDAPPASPTTEADNLQTQKVNSGHSQHAGRRNIELAGKNQGASMCVGPETISTPDLQKVNKIDMHTSADIDRKSQTLGERSHQTGDEVPSITSVNSNVQCINNSILHESSCSQKDPGVYFFFYSKPAFNTRGVSLITTPAQSLTYQPHIEKKQTRSVEEKSQMSHCSA</sequence>
<feature type="compositionally biased region" description="Acidic residues" evidence="1">
    <location>
        <begin position="209"/>
        <end position="225"/>
    </location>
</feature>
<evidence type="ECO:0000313" key="2">
    <source>
        <dbReference type="EMBL" id="CAG1848813.1"/>
    </source>
</evidence>